<dbReference type="SUPFAM" id="SSF46458">
    <property type="entry name" value="Globin-like"/>
    <property type="match status" value="1"/>
</dbReference>
<dbReference type="GO" id="GO:0005344">
    <property type="term" value="F:oxygen carrier activity"/>
    <property type="evidence" value="ECO:0007669"/>
    <property type="project" value="UniProtKB-KW"/>
</dbReference>
<dbReference type="InterPro" id="IPR009050">
    <property type="entry name" value="Globin-like_sf"/>
</dbReference>
<protein>
    <recommendedName>
        <fullName evidence="2">Globin domain-containing protein</fullName>
    </recommendedName>
</protein>
<keyword evidence="1" id="KW-0479">Metal-binding</keyword>
<dbReference type="KEGG" id="knv:Pan216_24790"/>
<keyword evidence="1" id="KW-0349">Heme</keyword>
<reference evidence="3 4" key="1">
    <citation type="submission" date="2019-02" db="EMBL/GenBank/DDBJ databases">
        <title>Deep-cultivation of Planctomycetes and their phenomic and genomic characterization uncovers novel biology.</title>
        <authorList>
            <person name="Wiegand S."/>
            <person name="Jogler M."/>
            <person name="Boedeker C."/>
            <person name="Pinto D."/>
            <person name="Vollmers J."/>
            <person name="Rivas-Marin E."/>
            <person name="Kohn T."/>
            <person name="Peeters S.H."/>
            <person name="Heuer A."/>
            <person name="Rast P."/>
            <person name="Oberbeckmann S."/>
            <person name="Bunk B."/>
            <person name="Jeske O."/>
            <person name="Meyerdierks A."/>
            <person name="Storesund J.E."/>
            <person name="Kallscheuer N."/>
            <person name="Luecker S."/>
            <person name="Lage O.M."/>
            <person name="Pohl T."/>
            <person name="Merkel B.J."/>
            <person name="Hornburger P."/>
            <person name="Mueller R.-W."/>
            <person name="Bruemmer F."/>
            <person name="Labrenz M."/>
            <person name="Spormann A.M."/>
            <person name="Op den Camp H."/>
            <person name="Overmann J."/>
            <person name="Amann R."/>
            <person name="Jetten M.S.M."/>
            <person name="Mascher T."/>
            <person name="Medema M.H."/>
            <person name="Devos D.P."/>
            <person name="Kaster A.-K."/>
            <person name="Ovreas L."/>
            <person name="Rohde M."/>
            <person name="Galperin M.Y."/>
            <person name="Jogler C."/>
        </authorList>
    </citation>
    <scope>NUCLEOTIDE SEQUENCE [LARGE SCALE GENOMIC DNA]</scope>
    <source>
        <strain evidence="3 4">Pan216</strain>
    </source>
</reference>
<comment type="similarity">
    <text evidence="1">Belongs to the globin family.</text>
</comment>
<dbReference type="OrthoDB" id="272491at2"/>
<dbReference type="GO" id="GO:0020037">
    <property type="term" value="F:heme binding"/>
    <property type="evidence" value="ECO:0007669"/>
    <property type="project" value="InterPro"/>
</dbReference>
<dbReference type="Proteomes" id="UP000317093">
    <property type="component" value="Chromosome"/>
</dbReference>
<keyword evidence="1" id="KW-0813">Transport</keyword>
<dbReference type="InterPro" id="IPR012292">
    <property type="entry name" value="Globin/Proto"/>
</dbReference>
<evidence type="ECO:0000256" key="1">
    <source>
        <dbReference type="RuleBase" id="RU000356"/>
    </source>
</evidence>
<keyword evidence="1" id="KW-0561">Oxygen transport</keyword>
<dbReference type="InterPro" id="IPR000971">
    <property type="entry name" value="Globin"/>
</dbReference>
<dbReference type="AlphaFoldDB" id="A0A518B3P2"/>
<keyword evidence="1" id="KW-0408">Iron</keyword>
<dbReference type="GO" id="GO:0019825">
    <property type="term" value="F:oxygen binding"/>
    <property type="evidence" value="ECO:0007669"/>
    <property type="project" value="InterPro"/>
</dbReference>
<dbReference type="RefSeq" id="WP_145258184.1">
    <property type="nucleotide sequence ID" value="NZ_CP036279.1"/>
</dbReference>
<dbReference type="Gene3D" id="1.10.490.10">
    <property type="entry name" value="Globins"/>
    <property type="match status" value="1"/>
</dbReference>
<proteinExistence type="inferred from homology"/>
<accession>A0A518B3P2</accession>
<sequence length="138" mass="16300">MELDKSLDRILERTDAELAKHFYDTVLANHDDIAAFFDGVDMWYQSAILTIGLQTVVRYYRFRGKMQRRFLVALGHLHYTLRIPKSLYPKFIDSLVASIKMFSEEDWNEEVEQQWREALDLGVDTMFEGYVEELPIVD</sequence>
<evidence type="ECO:0000259" key="2">
    <source>
        <dbReference type="Pfam" id="PF00042"/>
    </source>
</evidence>
<name>A0A518B3P2_9BACT</name>
<dbReference type="Pfam" id="PF00042">
    <property type="entry name" value="Globin"/>
    <property type="match status" value="1"/>
</dbReference>
<evidence type="ECO:0000313" key="3">
    <source>
        <dbReference type="EMBL" id="QDU61618.1"/>
    </source>
</evidence>
<keyword evidence="4" id="KW-1185">Reference proteome</keyword>
<organism evidence="3 4">
    <name type="scientific">Kolteria novifilia</name>
    <dbReference type="NCBI Taxonomy" id="2527975"/>
    <lineage>
        <taxon>Bacteria</taxon>
        <taxon>Pseudomonadati</taxon>
        <taxon>Planctomycetota</taxon>
        <taxon>Planctomycetia</taxon>
        <taxon>Kolteriales</taxon>
        <taxon>Kolteriaceae</taxon>
        <taxon>Kolteria</taxon>
    </lineage>
</organism>
<feature type="domain" description="Globin" evidence="2">
    <location>
        <begin position="49"/>
        <end position="123"/>
    </location>
</feature>
<dbReference type="EMBL" id="CP036279">
    <property type="protein sequence ID" value="QDU61618.1"/>
    <property type="molecule type" value="Genomic_DNA"/>
</dbReference>
<evidence type="ECO:0000313" key="4">
    <source>
        <dbReference type="Proteomes" id="UP000317093"/>
    </source>
</evidence>
<gene>
    <name evidence="3" type="ORF">Pan216_24790</name>
</gene>